<evidence type="ECO:0000313" key="1">
    <source>
        <dbReference type="EMBL" id="KAH3774551.1"/>
    </source>
</evidence>
<dbReference type="AlphaFoldDB" id="A0A9D4E969"/>
<dbReference type="EMBL" id="JAIWYP010000009">
    <property type="protein sequence ID" value="KAH3774551.1"/>
    <property type="molecule type" value="Genomic_DNA"/>
</dbReference>
<comment type="caution">
    <text evidence="1">The sequence shown here is derived from an EMBL/GenBank/DDBJ whole genome shotgun (WGS) entry which is preliminary data.</text>
</comment>
<keyword evidence="2" id="KW-1185">Reference proteome</keyword>
<organism evidence="1 2">
    <name type="scientific">Dreissena polymorpha</name>
    <name type="common">Zebra mussel</name>
    <name type="synonym">Mytilus polymorpha</name>
    <dbReference type="NCBI Taxonomy" id="45954"/>
    <lineage>
        <taxon>Eukaryota</taxon>
        <taxon>Metazoa</taxon>
        <taxon>Spiralia</taxon>
        <taxon>Lophotrochozoa</taxon>
        <taxon>Mollusca</taxon>
        <taxon>Bivalvia</taxon>
        <taxon>Autobranchia</taxon>
        <taxon>Heteroconchia</taxon>
        <taxon>Euheterodonta</taxon>
        <taxon>Imparidentia</taxon>
        <taxon>Neoheterodontei</taxon>
        <taxon>Myida</taxon>
        <taxon>Dreissenoidea</taxon>
        <taxon>Dreissenidae</taxon>
        <taxon>Dreissena</taxon>
    </lineage>
</organism>
<gene>
    <name evidence="1" type="ORF">DPMN_175933</name>
</gene>
<accession>A0A9D4E969</accession>
<reference evidence="1" key="1">
    <citation type="journal article" date="2019" name="bioRxiv">
        <title>The Genome of the Zebra Mussel, Dreissena polymorpha: A Resource for Invasive Species Research.</title>
        <authorList>
            <person name="McCartney M.A."/>
            <person name="Auch B."/>
            <person name="Kono T."/>
            <person name="Mallez S."/>
            <person name="Zhang Y."/>
            <person name="Obille A."/>
            <person name="Becker A."/>
            <person name="Abrahante J.E."/>
            <person name="Garbe J."/>
            <person name="Badalamenti J.P."/>
            <person name="Herman A."/>
            <person name="Mangelson H."/>
            <person name="Liachko I."/>
            <person name="Sullivan S."/>
            <person name="Sone E.D."/>
            <person name="Koren S."/>
            <person name="Silverstein K.A.T."/>
            <person name="Beckman K.B."/>
            <person name="Gohl D.M."/>
        </authorList>
    </citation>
    <scope>NUCLEOTIDE SEQUENCE</scope>
    <source>
        <strain evidence="1">Duluth1</strain>
        <tissue evidence="1">Whole animal</tissue>
    </source>
</reference>
<name>A0A9D4E969_DREPO</name>
<protein>
    <submittedName>
        <fullName evidence="1">Uncharacterized protein</fullName>
    </submittedName>
</protein>
<proteinExistence type="predicted"/>
<dbReference type="Proteomes" id="UP000828390">
    <property type="component" value="Unassembled WGS sequence"/>
</dbReference>
<reference evidence="1" key="2">
    <citation type="submission" date="2020-11" db="EMBL/GenBank/DDBJ databases">
        <authorList>
            <person name="McCartney M.A."/>
            <person name="Auch B."/>
            <person name="Kono T."/>
            <person name="Mallez S."/>
            <person name="Becker A."/>
            <person name="Gohl D.M."/>
            <person name="Silverstein K.A.T."/>
            <person name="Koren S."/>
            <person name="Bechman K.B."/>
            <person name="Herman A."/>
            <person name="Abrahante J.E."/>
            <person name="Garbe J."/>
        </authorList>
    </citation>
    <scope>NUCLEOTIDE SEQUENCE</scope>
    <source>
        <strain evidence="1">Duluth1</strain>
        <tissue evidence="1">Whole animal</tissue>
    </source>
</reference>
<evidence type="ECO:0000313" key="2">
    <source>
        <dbReference type="Proteomes" id="UP000828390"/>
    </source>
</evidence>
<sequence length="53" mass="5785">MIVNYTFSVHLSGMHESGSLHSAARLIGSVLRVGAIIPIGNLRIDIFIFNCNE</sequence>